<dbReference type="FunFam" id="3.20.20.450:FF:000001">
    <property type="entry name" value="Cyclic di-GMP phosphodiesterase yahA"/>
    <property type="match status" value="1"/>
</dbReference>
<dbReference type="InterPro" id="IPR000160">
    <property type="entry name" value="GGDEF_dom"/>
</dbReference>
<dbReference type="PROSITE" id="PS50883">
    <property type="entry name" value="EAL"/>
    <property type="match status" value="1"/>
</dbReference>
<evidence type="ECO:0000259" key="1">
    <source>
        <dbReference type="PROSITE" id="PS50883"/>
    </source>
</evidence>
<sequence>PTMARLGGDEFTILLNAIHNVSDATCVAERLHQQLATPFTIDGHEVFTTASIGIALSATGYDHPEHILRDAETAMYRAKNRGKACHEVFDTAMYKRAVALLQVELDLRHALERQEFRVFYQPIIDIQHGRLAGFEALLRWQHPQRGLVPPLEFIPVAEETGLIVPIGAWVLHAACEQLKSWQQQFPEYGPLSMSVNLSCKQFVQADLVEHVDKILRTTGLEPRSVKLEITESVLMDHTDAVTSMIARLHALGVQLSLDDFGTGYSSLSYLHRFPMHILKIDRAFVSGMNTDHKNAEIVRTIIALARNLGLDVVAEGVETAEHLAALRILQCNYGQGYWFAKPLEAQAATALLATSPQW</sequence>
<comment type="caution">
    <text evidence="3">The sequence shown here is derived from an EMBL/GenBank/DDBJ whole genome shotgun (WGS) entry which is preliminary data.</text>
</comment>
<dbReference type="PANTHER" id="PTHR33121">
    <property type="entry name" value="CYCLIC DI-GMP PHOSPHODIESTERASE PDEF"/>
    <property type="match status" value="1"/>
</dbReference>
<feature type="non-terminal residue" evidence="3">
    <location>
        <position position="1"/>
    </location>
</feature>
<dbReference type="InterPro" id="IPR035919">
    <property type="entry name" value="EAL_sf"/>
</dbReference>
<protein>
    <submittedName>
        <fullName evidence="3">Bifunctional diguanylate cyclase/phosphodiesterase</fullName>
    </submittedName>
</protein>
<dbReference type="Pfam" id="PF00990">
    <property type="entry name" value="GGDEF"/>
    <property type="match status" value="1"/>
</dbReference>
<dbReference type="Proteomes" id="UP000712673">
    <property type="component" value="Unassembled WGS sequence"/>
</dbReference>
<dbReference type="PANTHER" id="PTHR33121:SF70">
    <property type="entry name" value="SIGNALING PROTEIN YKOW"/>
    <property type="match status" value="1"/>
</dbReference>
<evidence type="ECO:0000313" key="3">
    <source>
        <dbReference type="EMBL" id="MBM3225214.1"/>
    </source>
</evidence>
<dbReference type="CDD" id="cd01949">
    <property type="entry name" value="GGDEF"/>
    <property type="match status" value="1"/>
</dbReference>
<feature type="domain" description="GGDEF" evidence="2">
    <location>
        <begin position="1"/>
        <end position="91"/>
    </location>
</feature>
<dbReference type="AlphaFoldDB" id="A0A937W1J8"/>
<dbReference type="SUPFAM" id="SSF141868">
    <property type="entry name" value="EAL domain-like"/>
    <property type="match status" value="1"/>
</dbReference>
<dbReference type="SMART" id="SM00052">
    <property type="entry name" value="EAL"/>
    <property type="match status" value="1"/>
</dbReference>
<dbReference type="Pfam" id="PF00563">
    <property type="entry name" value="EAL"/>
    <property type="match status" value="1"/>
</dbReference>
<dbReference type="InterPro" id="IPR001633">
    <property type="entry name" value="EAL_dom"/>
</dbReference>
<dbReference type="GO" id="GO:0071111">
    <property type="term" value="F:cyclic-guanylate-specific phosphodiesterase activity"/>
    <property type="evidence" value="ECO:0007669"/>
    <property type="project" value="InterPro"/>
</dbReference>
<proteinExistence type="predicted"/>
<feature type="domain" description="EAL" evidence="1">
    <location>
        <begin position="100"/>
        <end position="356"/>
    </location>
</feature>
<dbReference type="CDD" id="cd01948">
    <property type="entry name" value="EAL"/>
    <property type="match status" value="1"/>
</dbReference>
<dbReference type="NCBIfam" id="TIGR00254">
    <property type="entry name" value="GGDEF"/>
    <property type="match status" value="1"/>
</dbReference>
<organism evidence="3 4">
    <name type="scientific">Tectimicrobiota bacterium</name>
    <dbReference type="NCBI Taxonomy" id="2528274"/>
    <lineage>
        <taxon>Bacteria</taxon>
        <taxon>Pseudomonadati</taxon>
        <taxon>Nitrospinota/Tectimicrobiota group</taxon>
        <taxon>Candidatus Tectimicrobiota</taxon>
    </lineage>
</organism>
<evidence type="ECO:0000259" key="2">
    <source>
        <dbReference type="PROSITE" id="PS50887"/>
    </source>
</evidence>
<dbReference type="InterPro" id="IPR043128">
    <property type="entry name" value="Rev_trsase/Diguanyl_cyclase"/>
</dbReference>
<accession>A0A937W1J8</accession>
<gene>
    <name evidence="3" type="ORF">FJZ47_15630</name>
</gene>
<dbReference type="Gene3D" id="3.20.20.450">
    <property type="entry name" value="EAL domain"/>
    <property type="match status" value="1"/>
</dbReference>
<dbReference type="InterPro" id="IPR050706">
    <property type="entry name" value="Cyclic-di-GMP_PDE-like"/>
</dbReference>
<dbReference type="SMART" id="SM00267">
    <property type="entry name" value="GGDEF"/>
    <property type="match status" value="1"/>
</dbReference>
<dbReference type="EMBL" id="VGLS01000513">
    <property type="protein sequence ID" value="MBM3225214.1"/>
    <property type="molecule type" value="Genomic_DNA"/>
</dbReference>
<dbReference type="SUPFAM" id="SSF55073">
    <property type="entry name" value="Nucleotide cyclase"/>
    <property type="match status" value="1"/>
</dbReference>
<dbReference type="PROSITE" id="PS50887">
    <property type="entry name" value="GGDEF"/>
    <property type="match status" value="1"/>
</dbReference>
<dbReference type="Gene3D" id="3.30.70.270">
    <property type="match status" value="1"/>
</dbReference>
<name>A0A937W1J8_UNCTE</name>
<reference evidence="3" key="1">
    <citation type="submission" date="2019-03" db="EMBL/GenBank/DDBJ databases">
        <title>Lake Tanganyika Metagenome-Assembled Genomes (MAGs).</title>
        <authorList>
            <person name="Tran P."/>
        </authorList>
    </citation>
    <scope>NUCLEOTIDE SEQUENCE</scope>
    <source>
        <strain evidence="3">K_DeepCast_65m_m2_066</strain>
    </source>
</reference>
<dbReference type="InterPro" id="IPR029787">
    <property type="entry name" value="Nucleotide_cyclase"/>
</dbReference>
<evidence type="ECO:0000313" key="4">
    <source>
        <dbReference type="Proteomes" id="UP000712673"/>
    </source>
</evidence>